<organism evidence="2 3">
    <name type="scientific">Panicum miliaceum</name>
    <name type="common">Proso millet</name>
    <name type="synonym">Broomcorn millet</name>
    <dbReference type="NCBI Taxonomy" id="4540"/>
    <lineage>
        <taxon>Eukaryota</taxon>
        <taxon>Viridiplantae</taxon>
        <taxon>Streptophyta</taxon>
        <taxon>Embryophyta</taxon>
        <taxon>Tracheophyta</taxon>
        <taxon>Spermatophyta</taxon>
        <taxon>Magnoliopsida</taxon>
        <taxon>Liliopsida</taxon>
        <taxon>Poales</taxon>
        <taxon>Poaceae</taxon>
        <taxon>PACMAD clade</taxon>
        <taxon>Panicoideae</taxon>
        <taxon>Panicodae</taxon>
        <taxon>Paniceae</taxon>
        <taxon>Panicinae</taxon>
        <taxon>Panicum</taxon>
        <taxon>Panicum sect. Panicum</taxon>
    </lineage>
</organism>
<evidence type="ECO:0000256" key="1">
    <source>
        <dbReference type="SAM" id="MobiDB-lite"/>
    </source>
</evidence>
<dbReference type="AlphaFoldDB" id="A0A3L6QFL5"/>
<dbReference type="EMBL" id="PQIB02000012">
    <property type="protein sequence ID" value="RLM78136.1"/>
    <property type="molecule type" value="Genomic_DNA"/>
</dbReference>
<evidence type="ECO:0000313" key="3">
    <source>
        <dbReference type="Proteomes" id="UP000275267"/>
    </source>
</evidence>
<accession>A0A3L6QFL5</accession>
<gene>
    <name evidence="2" type="ORF">C2845_PM12G14760</name>
</gene>
<feature type="compositionally biased region" description="Basic and acidic residues" evidence="1">
    <location>
        <begin position="62"/>
        <end position="72"/>
    </location>
</feature>
<feature type="compositionally biased region" description="Pro residues" evidence="1">
    <location>
        <begin position="18"/>
        <end position="33"/>
    </location>
</feature>
<dbReference type="Proteomes" id="UP000275267">
    <property type="component" value="Unassembled WGS sequence"/>
</dbReference>
<feature type="region of interest" description="Disordered" evidence="1">
    <location>
        <begin position="116"/>
        <end position="149"/>
    </location>
</feature>
<feature type="compositionally biased region" description="Polar residues" evidence="1">
    <location>
        <begin position="1"/>
        <end position="11"/>
    </location>
</feature>
<proteinExistence type="predicted"/>
<evidence type="ECO:0000313" key="2">
    <source>
        <dbReference type="EMBL" id="RLM78136.1"/>
    </source>
</evidence>
<reference evidence="3" key="1">
    <citation type="journal article" date="2019" name="Nat. Commun.">
        <title>The genome of broomcorn millet.</title>
        <authorList>
            <person name="Zou C."/>
            <person name="Miki D."/>
            <person name="Li D."/>
            <person name="Tang Q."/>
            <person name="Xiao L."/>
            <person name="Rajput S."/>
            <person name="Deng P."/>
            <person name="Jia W."/>
            <person name="Huang R."/>
            <person name="Zhang M."/>
            <person name="Sun Y."/>
            <person name="Hu J."/>
            <person name="Fu X."/>
            <person name="Schnable P.S."/>
            <person name="Li F."/>
            <person name="Zhang H."/>
            <person name="Feng B."/>
            <person name="Zhu X."/>
            <person name="Liu R."/>
            <person name="Schnable J.C."/>
            <person name="Zhu J.-K."/>
            <person name="Zhang H."/>
        </authorList>
    </citation>
    <scope>NUCLEOTIDE SEQUENCE [LARGE SCALE GENOMIC DNA]</scope>
</reference>
<comment type="caution">
    <text evidence="2">The sequence shown here is derived from an EMBL/GenBank/DDBJ whole genome shotgun (WGS) entry which is preliminary data.</text>
</comment>
<feature type="region of interest" description="Disordered" evidence="1">
    <location>
        <begin position="1"/>
        <end position="72"/>
    </location>
</feature>
<keyword evidence="3" id="KW-1185">Reference proteome</keyword>
<sequence>MSPRSLASSPGQPASHQSPPPRQRSPPSPPPPAAKKQKQPPKKQSSAKEPSKKKEQTKKKAKEPAKLPWEKTYEECCEKAKKAVDEYFKPKKLEKKVPINLANSTFFLKMNDANRRKFIPPSDYDHPITNSYEKKKKKPAGSSDVPQLRAQKKQSIEQLVVLPAEQQGLIAFLGTSSLSAA</sequence>
<protein>
    <submittedName>
        <fullName evidence="2">Uncharacterized protein</fullName>
    </submittedName>
</protein>
<name>A0A3L6QFL5_PANMI</name>